<sequence>MKLLAAFASVFPLIFSVERRDVGISIKDDSYPADFRPNFDSSFSVSIQEPLATAFHVLGTNSKLCELILLSPIASDCQLGILDSVNVDGPLEDAFARTAPAAPAGQGFPRQHFSYIETVKIIPGLSFLDIVVHLNGTYTWDQERRITLYESSPDTSITVRKVCTFEPLNNGAATNVSEVVHGQCPILQQPIVQFGARKVHRAQMSLYHTLFGI</sequence>
<evidence type="ECO:0000313" key="3">
    <source>
        <dbReference type="Proteomes" id="UP000623467"/>
    </source>
</evidence>
<dbReference type="AlphaFoldDB" id="A0A8H6XTE8"/>
<organism evidence="2 3">
    <name type="scientific">Mycena sanguinolenta</name>
    <dbReference type="NCBI Taxonomy" id="230812"/>
    <lineage>
        <taxon>Eukaryota</taxon>
        <taxon>Fungi</taxon>
        <taxon>Dikarya</taxon>
        <taxon>Basidiomycota</taxon>
        <taxon>Agaricomycotina</taxon>
        <taxon>Agaricomycetes</taxon>
        <taxon>Agaricomycetidae</taxon>
        <taxon>Agaricales</taxon>
        <taxon>Marasmiineae</taxon>
        <taxon>Mycenaceae</taxon>
        <taxon>Mycena</taxon>
    </lineage>
</organism>
<evidence type="ECO:0000313" key="2">
    <source>
        <dbReference type="EMBL" id="KAF7346409.1"/>
    </source>
</evidence>
<dbReference type="EMBL" id="JACAZH010000019">
    <property type="protein sequence ID" value="KAF7346409.1"/>
    <property type="molecule type" value="Genomic_DNA"/>
</dbReference>
<keyword evidence="1" id="KW-0732">Signal</keyword>
<reference evidence="2" key="1">
    <citation type="submission" date="2020-05" db="EMBL/GenBank/DDBJ databases">
        <title>Mycena genomes resolve the evolution of fungal bioluminescence.</title>
        <authorList>
            <person name="Tsai I.J."/>
        </authorList>
    </citation>
    <scope>NUCLEOTIDE SEQUENCE</scope>
    <source>
        <strain evidence="2">160909Yilan</strain>
    </source>
</reference>
<keyword evidence="3" id="KW-1185">Reference proteome</keyword>
<accession>A0A8H6XTE8</accession>
<feature type="signal peptide" evidence="1">
    <location>
        <begin position="1"/>
        <end position="16"/>
    </location>
</feature>
<gene>
    <name evidence="2" type="ORF">MSAN_01868800</name>
</gene>
<evidence type="ECO:0000256" key="1">
    <source>
        <dbReference type="SAM" id="SignalP"/>
    </source>
</evidence>
<dbReference type="Proteomes" id="UP000623467">
    <property type="component" value="Unassembled WGS sequence"/>
</dbReference>
<dbReference type="OrthoDB" id="619536at2759"/>
<feature type="chain" id="PRO_5034365913" evidence="1">
    <location>
        <begin position="17"/>
        <end position="213"/>
    </location>
</feature>
<comment type="caution">
    <text evidence="2">The sequence shown here is derived from an EMBL/GenBank/DDBJ whole genome shotgun (WGS) entry which is preliminary data.</text>
</comment>
<name>A0A8H6XTE8_9AGAR</name>
<protein>
    <submittedName>
        <fullName evidence="2">Uncharacterized protein</fullName>
    </submittedName>
</protein>
<proteinExistence type="predicted"/>